<reference evidence="2 3" key="1">
    <citation type="submission" date="2015-12" db="EMBL/GenBank/DDBJ databases">
        <title>The genome of Folsomia candida.</title>
        <authorList>
            <person name="Faddeeva A."/>
            <person name="Derks M.F."/>
            <person name="Anvar Y."/>
            <person name="Smit S."/>
            <person name="Van Straalen N."/>
            <person name="Roelofs D."/>
        </authorList>
    </citation>
    <scope>NUCLEOTIDE SEQUENCE [LARGE SCALE GENOMIC DNA]</scope>
    <source>
        <strain evidence="2 3">VU population</strain>
        <tissue evidence="2">Whole body</tissue>
    </source>
</reference>
<dbReference type="Gene3D" id="3.40.190.10">
    <property type="entry name" value="Periplasmic binding protein-like II"/>
    <property type="match status" value="1"/>
</dbReference>
<keyword evidence="3" id="KW-1185">Reference proteome</keyword>
<dbReference type="SUPFAM" id="SSF53850">
    <property type="entry name" value="Periplasmic binding protein-like II"/>
    <property type="match status" value="1"/>
</dbReference>
<accession>A0A226EVF2</accession>
<keyword evidence="1" id="KW-1133">Transmembrane helix</keyword>
<keyword evidence="1" id="KW-0812">Transmembrane</keyword>
<evidence type="ECO:0000313" key="3">
    <source>
        <dbReference type="Proteomes" id="UP000198287"/>
    </source>
</evidence>
<proteinExistence type="predicted"/>
<dbReference type="Proteomes" id="UP000198287">
    <property type="component" value="Unassembled WGS sequence"/>
</dbReference>
<evidence type="ECO:0000313" key="2">
    <source>
        <dbReference type="EMBL" id="OXA60821.1"/>
    </source>
</evidence>
<feature type="transmembrane region" description="Helical" evidence="1">
    <location>
        <begin position="187"/>
        <end position="204"/>
    </location>
</feature>
<organism evidence="2 3">
    <name type="scientific">Folsomia candida</name>
    <name type="common">Springtail</name>
    <dbReference type="NCBI Taxonomy" id="158441"/>
    <lineage>
        <taxon>Eukaryota</taxon>
        <taxon>Metazoa</taxon>
        <taxon>Ecdysozoa</taxon>
        <taxon>Arthropoda</taxon>
        <taxon>Hexapoda</taxon>
        <taxon>Collembola</taxon>
        <taxon>Entomobryomorpha</taxon>
        <taxon>Isotomoidea</taxon>
        <taxon>Isotomidae</taxon>
        <taxon>Proisotominae</taxon>
        <taxon>Folsomia</taxon>
    </lineage>
</organism>
<keyword evidence="2" id="KW-0675">Receptor</keyword>
<keyword evidence="1" id="KW-0472">Membrane</keyword>
<dbReference type="OrthoDB" id="413361at2759"/>
<gene>
    <name evidence="2" type="ORF">Fcan01_05548</name>
</gene>
<name>A0A226EVF2_FOLCA</name>
<protein>
    <submittedName>
        <fullName evidence="2">Glutamate receptor ionotropic, kainate 2</fullName>
    </submittedName>
</protein>
<sequence>MNLLEGQSITVTGVDDVDNYNLVEYSKDAEGNLQIVGGYCMKIMSELQLLLNFSIKVVTSYDYIKEENGTLGGIGGQLINGSADITIPLSYLLPFRVKYVVALHPLIREPMLAIFHPPTRSTSVRDIYIGTLSPSLWVALILTWLLVYGGYWILLLCNHSDVQSNECFLIIVAAISEQGWYKRDGRLPFWILTFISFVFGYIILESFRATIISELAFERQLVKVFDDLFTNGFKILTNPLQQWGRYIAPTGRDREEFMREIATFYKNDSDSAIKVIRGGYAFLSTWDYFPELWVSTM</sequence>
<feature type="transmembrane region" description="Helical" evidence="1">
    <location>
        <begin position="135"/>
        <end position="154"/>
    </location>
</feature>
<dbReference type="AlphaFoldDB" id="A0A226EVF2"/>
<dbReference type="EMBL" id="LNIX01000002">
    <property type="protein sequence ID" value="OXA60821.1"/>
    <property type="molecule type" value="Genomic_DNA"/>
</dbReference>
<evidence type="ECO:0000256" key="1">
    <source>
        <dbReference type="SAM" id="Phobius"/>
    </source>
</evidence>
<comment type="caution">
    <text evidence="2">The sequence shown here is derived from an EMBL/GenBank/DDBJ whole genome shotgun (WGS) entry which is preliminary data.</text>
</comment>